<dbReference type="EMBL" id="JAMGBB010000001">
    <property type="protein sequence ID" value="MCL6741825.1"/>
    <property type="molecule type" value="Genomic_DNA"/>
</dbReference>
<dbReference type="PROSITE" id="PS50930">
    <property type="entry name" value="HTH_LYTTR"/>
    <property type="match status" value="1"/>
</dbReference>
<feature type="transmembrane region" description="Helical" evidence="1">
    <location>
        <begin position="56"/>
        <end position="74"/>
    </location>
</feature>
<keyword evidence="4" id="KW-1185">Reference proteome</keyword>
<protein>
    <submittedName>
        <fullName evidence="3">LytTR family transcriptional regulator</fullName>
    </submittedName>
</protein>
<keyword evidence="1" id="KW-0812">Transmembrane</keyword>
<dbReference type="Pfam" id="PF04397">
    <property type="entry name" value="LytTR"/>
    <property type="match status" value="1"/>
</dbReference>
<evidence type="ECO:0000313" key="4">
    <source>
        <dbReference type="Proteomes" id="UP001165383"/>
    </source>
</evidence>
<keyword evidence="1" id="KW-1133">Transmembrane helix</keyword>
<gene>
    <name evidence="3" type="ORF">LZ518_11875</name>
</gene>
<dbReference type="PANTHER" id="PTHR37299">
    <property type="entry name" value="TRANSCRIPTIONAL REGULATOR-RELATED"/>
    <property type="match status" value="1"/>
</dbReference>
<dbReference type="Proteomes" id="UP001165383">
    <property type="component" value="Unassembled WGS sequence"/>
</dbReference>
<dbReference type="Gene3D" id="2.40.50.1020">
    <property type="entry name" value="LytTr DNA-binding domain"/>
    <property type="match status" value="1"/>
</dbReference>
<feature type="transmembrane region" description="Helical" evidence="1">
    <location>
        <begin position="86"/>
        <end position="106"/>
    </location>
</feature>
<feature type="transmembrane region" description="Helical" evidence="1">
    <location>
        <begin position="118"/>
        <end position="138"/>
    </location>
</feature>
<evidence type="ECO:0000259" key="2">
    <source>
        <dbReference type="PROSITE" id="PS50930"/>
    </source>
</evidence>
<feature type="domain" description="HTH LytTR-type" evidence="2">
    <location>
        <begin position="162"/>
        <end position="244"/>
    </location>
</feature>
<sequence length="244" mass="26521">MASRAPRLNLTPYFFEPLRRGPLLAAGIAVWLLGAAYCHGYQALMTGESVGPWSGSLTWSAVAVVPWFALFEWSKQPHGADTVRRPALLAGLVLAIAAASIALEYLVDFCLGDVTDHLGLLMMRRLPAIGVTILLIVLTRKAMLRRPPAAATIGLKGLAPSIDWIEAADNYVEAHVGSRTILFRMTMAGAERDLAGLGFVRIHRRFLINRGRVDRMLGSNGDRRILIAGKELPVGSRYAAGLRP</sequence>
<comment type="caution">
    <text evidence="3">The sequence shown here is derived from an EMBL/GenBank/DDBJ whole genome shotgun (WGS) entry which is preliminary data.</text>
</comment>
<dbReference type="InterPro" id="IPR046947">
    <property type="entry name" value="LytR-like"/>
</dbReference>
<dbReference type="PANTHER" id="PTHR37299:SF1">
    <property type="entry name" value="STAGE 0 SPORULATION PROTEIN A HOMOLOG"/>
    <property type="match status" value="1"/>
</dbReference>
<dbReference type="RefSeq" id="WP_249916190.1">
    <property type="nucleotide sequence ID" value="NZ_JAMGBB010000001.1"/>
</dbReference>
<name>A0ABT0SBN5_9SPHN</name>
<proteinExistence type="predicted"/>
<dbReference type="SMART" id="SM00850">
    <property type="entry name" value="LytTR"/>
    <property type="match status" value="1"/>
</dbReference>
<evidence type="ECO:0000256" key="1">
    <source>
        <dbReference type="SAM" id="Phobius"/>
    </source>
</evidence>
<accession>A0ABT0SBN5</accession>
<feature type="transmembrane region" description="Helical" evidence="1">
    <location>
        <begin position="21"/>
        <end position="44"/>
    </location>
</feature>
<keyword evidence="1" id="KW-0472">Membrane</keyword>
<dbReference type="InterPro" id="IPR007492">
    <property type="entry name" value="LytTR_DNA-bd_dom"/>
</dbReference>
<evidence type="ECO:0000313" key="3">
    <source>
        <dbReference type="EMBL" id="MCL6741825.1"/>
    </source>
</evidence>
<reference evidence="3" key="1">
    <citation type="submission" date="2022-05" db="EMBL/GenBank/DDBJ databases">
        <authorList>
            <person name="Jo J.-H."/>
            <person name="Im W.-T."/>
        </authorList>
    </citation>
    <scope>NUCLEOTIDE SEQUENCE</scope>
    <source>
        <strain evidence="3">RB56-2</strain>
    </source>
</reference>
<organism evidence="3 4">
    <name type="scientific">Sphingomonas brevis</name>
    <dbReference type="NCBI Taxonomy" id="2908206"/>
    <lineage>
        <taxon>Bacteria</taxon>
        <taxon>Pseudomonadati</taxon>
        <taxon>Pseudomonadota</taxon>
        <taxon>Alphaproteobacteria</taxon>
        <taxon>Sphingomonadales</taxon>
        <taxon>Sphingomonadaceae</taxon>
        <taxon>Sphingomonas</taxon>
    </lineage>
</organism>